<sequence length="586" mass="66207">MAFTKSIEELINEDTTGLLSKHDSWERVRLTDVAIVLNGFAFSSNHFNSVGKGLPLIRIRDIVSGETNTFYDGPYDEEYLIFDGDLLVGMDGDFNSAFWRSGQALLNQRVCKISIESKHYDFKFLTYLLPHYLDAVHQHTSSITVKHLSSATINNLLLPLPPEKAQIRIVEKLEELLSDLDNGVAELKAAQTKLTQYRQSLLKSAVEGSLTAEWRKQNPVTETGEQLLQRILTERRQRWEQQKLAEFKEKGKTPPKDWQKKYPEPVQPDTRELPELPEGWVWASVAQLGLVQLGRQRTPSKMYGNNPTKYIRAANITEEGIDFSDVLEMDFTEKEAPVYQLHAGDILLTEASGSPAHVGRPCIWPETEELYCFQNTVIRFTSIGLKPEFCFELFHAYQKLGKYMDIAGGVGINHLSAGKFSKIAVPLPPTGEQEALVKIIKTEKLLALQKLKAIENSLKQSEAQRKNILKEAFSGKLAPQNPNDEPASVLLEKIKAERAAQAKLPKPKRAKKKPNTMKNFDLDALKKWISELDKENFTFADMEAGASADYENLKNLIFLALSESKPVIYQSFDDSDKKMVFKKASA</sequence>
<dbReference type="EMBL" id="JAHWDQ010000001">
    <property type="protein sequence ID" value="MBW2940511.1"/>
    <property type="molecule type" value="Genomic_DNA"/>
</dbReference>
<protein>
    <submittedName>
        <fullName evidence="3">Restriction endonuclease subunit S</fullName>
        <ecNumber evidence="3">3.1.21.-</ecNumber>
    </submittedName>
</protein>
<comment type="caution">
    <text evidence="3">The sequence shown here is derived from an EMBL/GenBank/DDBJ whole genome shotgun (WGS) entry which is preliminary data.</text>
</comment>
<evidence type="ECO:0000313" key="4">
    <source>
        <dbReference type="Proteomes" id="UP001166291"/>
    </source>
</evidence>
<name>A0ABS6VS23_9GAMM</name>
<organism evidence="3 4">
    <name type="scientific">Zhongshania aquimaris</name>
    <dbReference type="NCBI Taxonomy" id="2857107"/>
    <lineage>
        <taxon>Bacteria</taxon>
        <taxon>Pseudomonadati</taxon>
        <taxon>Pseudomonadota</taxon>
        <taxon>Gammaproteobacteria</taxon>
        <taxon>Cellvibrionales</taxon>
        <taxon>Spongiibacteraceae</taxon>
        <taxon>Zhongshania</taxon>
    </lineage>
</organism>
<dbReference type="GO" id="GO:0016787">
    <property type="term" value="F:hydrolase activity"/>
    <property type="evidence" value="ECO:0007669"/>
    <property type="project" value="UniProtKB-KW"/>
</dbReference>
<feature type="domain" description="Type I restriction modification DNA specificity" evidence="2">
    <location>
        <begin position="283"/>
        <end position="444"/>
    </location>
</feature>
<dbReference type="RefSeq" id="WP_219042701.1">
    <property type="nucleotide sequence ID" value="NZ_JAHWDQ010000001.1"/>
</dbReference>
<dbReference type="Proteomes" id="UP001166291">
    <property type="component" value="Unassembled WGS sequence"/>
</dbReference>
<gene>
    <name evidence="3" type="ORF">KXJ70_06990</name>
</gene>
<dbReference type="PANTHER" id="PTHR43140:SF1">
    <property type="entry name" value="TYPE I RESTRICTION ENZYME ECOKI SPECIFICITY SUBUNIT"/>
    <property type="match status" value="1"/>
</dbReference>
<dbReference type="EC" id="3.1.21.-" evidence="3"/>
<dbReference type="PANTHER" id="PTHR43140">
    <property type="entry name" value="TYPE-1 RESTRICTION ENZYME ECOKI SPECIFICITY PROTEIN"/>
    <property type="match status" value="1"/>
</dbReference>
<proteinExistence type="predicted"/>
<keyword evidence="4" id="KW-1185">Reference proteome</keyword>
<dbReference type="InterPro" id="IPR000055">
    <property type="entry name" value="Restrct_endonuc_typeI_TRD"/>
</dbReference>
<dbReference type="Pfam" id="PF01420">
    <property type="entry name" value="Methylase_S"/>
    <property type="match status" value="2"/>
</dbReference>
<dbReference type="GO" id="GO:0004519">
    <property type="term" value="F:endonuclease activity"/>
    <property type="evidence" value="ECO:0007669"/>
    <property type="project" value="UniProtKB-KW"/>
</dbReference>
<evidence type="ECO:0000256" key="1">
    <source>
        <dbReference type="SAM" id="MobiDB-lite"/>
    </source>
</evidence>
<feature type="region of interest" description="Disordered" evidence="1">
    <location>
        <begin position="245"/>
        <end position="270"/>
    </location>
</feature>
<keyword evidence="3" id="KW-0378">Hydrolase</keyword>
<reference evidence="3" key="1">
    <citation type="submission" date="2021-07" db="EMBL/GenBank/DDBJ databases">
        <title>Zhongshania sp. CAU 1632 isolated from seawater.</title>
        <authorList>
            <person name="Kim W."/>
        </authorList>
    </citation>
    <scope>NUCLEOTIDE SEQUENCE</scope>
    <source>
        <strain evidence="3">CAU 1632</strain>
    </source>
</reference>
<dbReference type="CDD" id="cd17257">
    <property type="entry name" value="RMtype1_S_EcoBI-TRD1-CR1_like"/>
    <property type="match status" value="1"/>
</dbReference>
<feature type="domain" description="Type I restriction modification DNA specificity" evidence="2">
    <location>
        <begin position="24"/>
        <end position="182"/>
    </location>
</feature>
<dbReference type="InterPro" id="IPR051212">
    <property type="entry name" value="Type-I_RE_S_subunit"/>
</dbReference>
<evidence type="ECO:0000313" key="3">
    <source>
        <dbReference type="EMBL" id="MBW2940511.1"/>
    </source>
</evidence>
<keyword evidence="3" id="KW-0255">Endonuclease</keyword>
<keyword evidence="3" id="KW-0540">Nuclease</keyword>
<accession>A0ABS6VS23</accession>
<evidence type="ECO:0000259" key="2">
    <source>
        <dbReference type="Pfam" id="PF01420"/>
    </source>
</evidence>